<accession>A0A066TL18</accession>
<dbReference type="eggNOG" id="ENOG503333F">
    <property type="taxonomic scope" value="Bacteria"/>
</dbReference>
<proteinExistence type="predicted"/>
<reference evidence="1 2" key="1">
    <citation type="journal article" date="2017" name="MBio">
        <title>Type VI secretion-mediated competition in the bee gut microbiome.</title>
        <authorList>
            <person name="Steele M.I."/>
            <person name="Kwong W.K."/>
            <person name="Powell J.E."/>
            <person name="Whiteley M."/>
            <person name="Moran N.A."/>
        </authorList>
    </citation>
    <scope>NUCLEOTIDE SEQUENCE [LARGE SCALE GENOMIC DNA]</scope>
    <source>
        <strain evidence="1 2">Ruf1-X</strain>
    </source>
</reference>
<organism evidence="1 2">
    <name type="scientific">Snodgrassella alvi</name>
    <dbReference type="NCBI Taxonomy" id="1196083"/>
    <lineage>
        <taxon>Bacteria</taxon>
        <taxon>Pseudomonadati</taxon>
        <taxon>Pseudomonadota</taxon>
        <taxon>Betaproteobacteria</taxon>
        <taxon>Neisseriales</taxon>
        <taxon>Neisseriaceae</taxon>
        <taxon>Snodgrassella</taxon>
    </lineage>
</organism>
<sequence>MLITIGIRGGSSVFILGTDSDMELFFDCISYYLQPKYPEENWSILTDRLYRRYLKLEELDTAEFLIKLVEKEFKQLDREAIDWSPILSGKAKSDLDKTKSTLYDIFDGYFYAFHYCVESAKINYEGFKSDPDYEYEPVMVAITTLPFSISYKQIPLSVFDNLGADEKPIWWTGKIPK</sequence>
<evidence type="ECO:0000313" key="2">
    <source>
        <dbReference type="Proteomes" id="UP000229970"/>
    </source>
</evidence>
<dbReference type="EMBL" id="MEIP01000026">
    <property type="protein sequence ID" value="PIT44309.1"/>
    <property type="molecule type" value="Genomic_DNA"/>
</dbReference>
<dbReference type="AlphaFoldDB" id="A0A066TL18"/>
<name>A0A066TL18_9NEIS</name>
<dbReference type="Proteomes" id="UP000229970">
    <property type="component" value="Unassembled WGS sequence"/>
</dbReference>
<evidence type="ECO:0000313" key="1">
    <source>
        <dbReference type="EMBL" id="PIT44309.1"/>
    </source>
</evidence>
<protein>
    <submittedName>
        <fullName evidence="1">Uncharacterized protein</fullName>
    </submittedName>
</protein>
<gene>
    <name evidence="1" type="ORF">BHC46_10295</name>
</gene>
<dbReference type="RefSeq" id="WP_037405415.1">
    <property type="nucleotide sequence ID" value="NZ_MEIP01000026.1"/>
</dbReference>
<comment type="caution">
    <text evidence="1">The sequence shown here is derived from an EMBL/GenBank/DDBJ whole genome shotgun (WGS) entry which is preliminary data.</text>
</comment>